<evidence type="ECO:0000313" key="1">
    <source>
        <dbReference type="EMBL" id="RIW28835.1"/>
    </source>
</evidence>
<comment type="caution">
    <text evidence="1">The sequence shown here is derived from an EMBL/GenBank/DDBJ whole genome shotgun (WGS) entry which is preliminary data.</text>
</comment>
<dbReference type="RefSeq" id="WP_119549212.1">
    <property type="nucleotide sequence ID" value="NZ_QXIR01000039.1"/>
</dbReference>
<dbReference type="EMBL" id="QXIR01000039">
    <property type="protein sequence ID" value="RIW28835.1"/>
    <property type="molecule type" value="Genomic_DNA"/>
</dbReference>
<name>A0A3A1QSV2_9BACI</name>
<protein>
    <submittedName>
        <fullName evidence="1">Uncharacterized protein</fullName>
    </submittedName>
</protein>
<organism evidence="1 2">
    <name type="scientific">Bacillus salacetis</name>
    <dbReference type="NCBI Taxonomy" id="2315464"/>
    <lineage>
        <taxon>Bacteria</taxon>
        <taxon>Bacillati</taxon>
        <taxon>Bacillota</taxon>
        <taxon>Bacilli</taxon>
        <taxon>Bacillales</taxon>
        <taxon>Bacillaceae</taxon>
        <taxon>Bacillus</taxon>
    </lineage>
</organism>
<dbReference type="AlphaFoldDB" id="A0A3A1QSV2"/>
<evidence type="ECO:0000313" key="2">
    <source>
        <dbReference type="Proteomes" id="UP000265801"/>
    </source>
</evidence>
<sequence>MKKRNPASKPWDAGFLFIQRGFIWQKLFSHILLLSDSKGLFSKKNEQLFSFLLTGVFTTIYQDDFLKLILNSNKVTKRAL</sequence>
<reference evidence="1 2" key="1">
    <citation type="submission" date="2018-09" db="EMBL/GenBank/DDBJ databases">
        <title>Bacillus saliacetes sp. nov., isolated from Thai shrimp paste (Ka-pi).</title>
        <authorList>
            <person name="Daroonpunt R."/>
            <person name="Tanasupawat S."/>
            <person name="Yiamsombut S."/>
        </authorList>
    </citation>
    <scope>NUCLEOTIDE SEQUENCE [LARGE SCALE GENOMIC DNA]</scope>
    <source>
        <strain evidence="1 2">SKP7-4</strain>
    </source>
</reference>
<proteinExistence type="predicted"/>
<accession>A0A3A1QSV2</accession>
<keyword evidence="2" id="KW-1185">Reference proteome</keyword>
<gene>
    <name evidence="1" type="ORF">D3H55_20740</name>
</gene>
<dbReference type="Proteomes" id="UP000265801">
    <property type="component" value="Unassembled WGS sequence"/>
</dbReference>